<dbReference type="Gene3D" id="2.40.50.1020">
    <property type="entry name" value="LytTr DNA-binding domain"/>
    <property type="match status" value="1"/>
</dbReference>
<evidence type="ECO:0000259" key="3">
    <source>
        <dbReference type="PROSITE" id="PS50930"/>
    </source>
</evidence>
<evidence type="ECO:0000256" key="1">
    <source>
        <dbReference type="PROSITE-ProRule" id="PRU00169"/>
    </source>
</evidence>
<dbReference type="PROSITE" id="PS50930">
    <property type="entry name" value="HTH_LYTTR"/>
    <property type="match status" value="1"/>
</dbReference>
<feature type="modified residue" description="4-aspartylphosphate" evidence="1">
    <location>
        <position position="58"/>
    </location>
</feature>
<dbReference type="InParanoid" id="F7PU08"/>
<dbReference type="SUPFAM" id="SSF52172">
    <property type="entry name" value="CheY-like"/>
    <property type="match status" value="1"/>
</dbReference>
<dbReference type="Proteomes" id="UP000005707">
    <property type="component" value="Unassembled WGS sequence"/>
</dbReference>
<name>F7PU08_9MOLU</name>
<dbReference type="InterPro" id="IPR007492">
    <property type="entry name" value="LytTR_DNA-bd_dom"/>
</dbReference>
<dbReference type="EMBL" id="AFNU02000005">
    <property type="protein sequence ID" value="ERJ12260.1"/>
    <property type="molecule type" value="Genomic_DNA"/>
</dbReference>
<feature type="domain" description="HTH LytTR-type" evidence="3">
    <location>
        <begin position="142"/>
        <end position="230"/>
    </location>
</feature>
<dbReference type="GO" id="GO:0000156">
    <property type="term" value="F:phosphorelay response regulator activity"/>
    <property type="evidence" value="ECO:0007669"/>
    <property type="project" value="InterPro"/>
</dbReference>
<dbReference type="SMART" id="SM00850">
    <property type="entry name" value="LytTR"/>
    <property type="match status" value="1"/>
</dbReference>
<proteinExistence type="predicted"/>
<feature type="domain" description="Response regulatory" evidence="2">
    <location>
        <begin position="4"/>
        <end position="121"/>
    </location>
</feature>
<dbReference type="Gene3D" id="3.40.50.2300">
    <property type="match status" value="1"/>
</dbReference>
<dbReference type="InterPro" id="IPR011006">
    <property type="entry name" value="CheY-like_superfamily"/>
</dbReference>
<organism evidence="4 5">
    <name type="scientific">Haloplasma contractile SSD-17B</name>
    <dbReference type="NCBI Taxonomy" id="1033810"/>
    <lineage>
        <taxon>Bacteria</taxon>
        <taxon>Bacillati</taxon>
        <taxon>Mycoplasmatota</taxon>
        <taxon>Mollicutes</taxon>
        <taxon>Haloplasmatales</taxon>
        <taxon>Haloplasmataceae</taxon>
        <taxon>Haloplasma</taxon>
    </lineage>
</organism>
<dbReference type="eggNOG" id="COG3279">
    <property type="taxonomic scope" value="Bacteria"/>
</dbReference>
<dbReference type="FunCoup" id="F7PU08">
    <property type="interactions" value="63"/>
</dbReference>
<sequence length="237" mass="27635">MIYKIAIVEDVKKSRMKLEKYINKYAEENNEEFEVIHFSDGDEITSDYEAIYDIIFLDIEMKRLDGMSAAEKIRDFDKDVTIIFITNMSQYAIKGYSVDALNFLLKPVSYFVFSQELKRSIERIKSRENKFVILPTSKGKAKVKVTELLYIESFKHKLFFYTKSSEYTTYGTMKDMEKDLLSANFYRCNNCYLVNLAMVQGIEGEFAIVGSHKLKISRPRKKDFMEALASYAGRTLV</sequence>
<dbReference type="InterPro" id="IPR001789">
    <property type="entry name" value="Sig_transdc_resp-reg_receiver"/>
</dbReference>
<dbReference type="RefSeq" id="WP_008825266.1">
    <property type="nucleotide sequence ID" value="NZ_AFNU02000005.1"/>
</dbReference>
<keyword evidence="5" id="KW-1185">Reference proteome</keyword>
<dbReference type="PROSITE" id="PS50110">
    <property type="entry name" value="RESPONSE_REGULATORY"/>
    <property type="match status" value="1"/>
</dbReference>
<protein>
    <submittedName>
        <fullName evidence="4">DNA-binding response regulator LytTr family protein</fullName>
    </submittedName>
</protein>
<dbReference type="SMART" id="SM00448">
    <property type="entry name" value="REC"/>
    <property type="match status" value="1"/>
</dbReference>
<dbReference type="InterPro" id="IPR046947">
    <property type="entry name" value="LytR-like"/>
</dbReference>
<dbReference type="Pfam" id="PF04397">
    <property type="entry name" value="LytTR"/>
    <property type="match status" value="1"/>
</dbReference>
<dbReference type="AlphaFoldDB" id="F7PU08"/>
<dbReference type="PANTHER" id="PTHR37299:SF1">
    <property type="entry name" value="STAGE 0 SPORULATION PROTEIN A HOMOLOG"/>
    <property type="match status" value="1"/>
</dbReference>
<evidence type="ECO:0000313" key="5">
    <source>
        <dbReference type="Proteomes" id="UP000005707"/>
    </source>
</evidence>
<reference evidence="4 5" key="1">
    <citation type="journal article" date="2011" name="J. Bacteriol.">
        <title>Genome sequence of Haloplasma contractile, an unusual contractile bacterium from a deep-sea anoxic brine lake.</title>
        <authorList>
            <person name="Antunes A."/>
            <person name="Alam I."/>
            <person name="El Dorry H."/>
            <person name="Siam R."/>
            <person name="Robertson A."/>
            <person name="Bajic V.B."/>
            <person name="Stingl U."/>
        </authorList>
    </citation>
    <scope>NUCLEOTIDE SEQUENCE [LARGE SCALE GENOMIC DNA]</scope>
    <source>
        <strain evidence="4 5">SSD-17B</strain>
    </source>
</reference>
<dbReference type="PANTHER" id="PTHR37299">
    <property type="entry name" value="TRANSCRIPTIONAL REGULATOR-RELATED"/>
    <property type="match status" value="1"/>
</dbReference>
<evidence type="ECO:0000259" key="2">
    <source>
        <dbReference type="PROSITE" id="PS50110"/>
    </source>
</evidence>
<dbReference type="GO" id="GO:0003677">
    <property type="term" value="F:DNA binding"/>
    <property type="evidence" value="ECO:0007669"/>
    <property type="project" value="UniProtKB-KW"/>
</dbReference>
<dbReference type="STRING" id="1033810.HLPCO_001787"/>
<dbReference type="Pfam" id="PF00072">
    <property type="entry name" value="Response_reg"/>
    <property type="match status" value="1"/>
</dbReference>
<comment type="caution">
    <text evidence="4">The sequence shown here is derived from an EMBL/GenBank/DDBJ whole genome shotgun (WGS) entry which is preliminary data.</text>
</comment>
<reference evidence="4 5" key="2">
    <citation type="journal article" date="2013" name="PLoS ONE">
        <title>INDIGO - INtegrated Data Warehouse of MIcrobial GenOmes with Examples from the Red Sea Extremophiles.</title>
        <authorList>
            <person name="Alam I."/>
            <person name="Antunes A."/>
            <person name="Kamau A.A."/>
            <person name="Ba Alawi W."/>
            <person name="Kalkatawi M."/>
            <person name="Stingl U."/>
            <person name="Bajic V.B."/>
        </authorList>
    </citation>
    <scope>NUCLEOTIDE SEQUENCE [LARGE SCALE GENOMIC DNA]</scope>
    <source>
        <strain evidence="4 5">SSD-17B</strain>
    </source>
</reference>
<evidence type="ECO:0000313" key="4">
    <source>
        <dbReference type="EMBL" id="ERJ12260.1"/>
    </source>
</evidence>
<accession>F7PU08</accession>
<keyword evidence="4" id="KW-0238">DNA-binding</keyword>
<keyword evidence="1" id="KW-0597">Phosphoprotein</keyword>
<gene>
    <name evidence="4" type="ORF">HLPCO_001787</name>
</gene>